<dbReference type="RefSeq" id="WP_183985196.1">
    <property type="nucleotide sequence ID" value="NZ_JACHHG010000003.1"/>
</dbReference>
<dbReference type="PANTHER" id="PTHR10091:SF45">
    <property type="entry name" value="ALDOSE 1-EPIMERASE"/>
    <property type="match status" value="1"/>
</dbReference>
<dbReference type="GO" id="GO:0033499">
    <property type="term" value="P:galactose catabolic process via UDP-galactose, Leloir pathway"/>
    <property type="evidence" value="ECO:0007669"/>
    <property type="project" value="TreeGrafter"/>
</dbReference>
<dbReference type="InterPro" id="IPR014718">
    <property type="entry name" value="GH-type_carb-bd"/>
</dbReference>
<organism evidence="1 2">
    <name type="scientific">Deinobacterium chartae</name>
    <dbReference type="NCBI Taxonomy" id="521158"/>
    <lineage>
        <taxon>Bacteria</taxon>
        <taxon>Thermotogati</taxon>
        <taxon>Deinococcota</taxon>
        <taxon>Deinococci</taxon>
        <taxon>Deinococcales</taxon>
        <taxon>Deinococcaceae</taxon>
        <taxon>Deinobacterium</taxon>
    </lineage>
</organism>
<dbReference type="EMBL" id="JACHHG010000003">
    <property type="protein sequence ID" value="MBB6097598.1"/>
    <property type="molecule type" value="Genomic_DNA"/>
</dbReference>
<proteinExistence type="predicted"/>
<dbReference type="CDD" id="cd09021">
    <property type="entry name" value="Aldose_epim_Ec_YphB"/>
    <property type="match status" value="1"/>
</dbReference>
<dbReference type="Proteomes" id="UP000569951">
    <property type="component" value="Unassembled WGS sequence"/>
</dbReference>
<evidence type="ECO:0000313" key="2">
    <source>
        <dbReference type="Proteomes" id="UP000569951"/>
    </source>
</evidence>
<dbReference type="AlphaFoldDB" id="A0A841I015"/>
<dbReference type="GO" id="GO:0006006">
    <property type="term" value="P:glucose metabolic process"/>
    <property type="evidence" value="ECO:0007669"/>
    <property type="project" value="TreeGrafter"/>
</dbReference>
<dbReference type="EC" id="5.1.3.3" evidence="1"/>
<dbReference type="InterPro" id="IPR008183">
    <property type="entry name" value="Aldose_1/G6P_1-epimerase"/>
</dbReference>
<dbReference type="GO" id="GO:0030246">
    <property type="term" value="F:carbohydrate binding"/>
    <property type="evidence" value="ECO:0007669"/>
    <property type="project" value="InterPro"/>
</dbReference>
<protein>
    <submittedName>
        <fullName evidence="1">Aldose 1-epimerase</fullName>
        <ecNumber evidence="1">5.1.3.3</ecNumber>
    </submittedName>
</protein>
<gene>
    <name evidence="1" type="ORF">HNR42_001015</name>
</gene>
<dbReference type="Pfam" id="PF01263">
    <property type="entry name" value="Aldose_epim"/>
    <property type="match status" value="1"/>
</dbReference>
<name>A0A841I015_9DEIO</name>
<dbReference type="GO" id="GO:0004034">
    <property type="term" value="F:aldose 1-epimerase activity"/>
    <property type="evidence" value="ECO:0007669"/>
    <property type="project" value="UniProtKB-EC"/>
</dbReference>
<comment type="caution">
    <text evidence="1">The sequence shown here is derived from an EMBL/GenBank/DDBJ whole genome shotgun (WGS) entry which is preliminary data.</text>
</comment>
<accession>A0A841I015</accession>
<sequence length="304" mass="34123">MTRLIRLENDTWQLDIAPEVGGSVAALRLREAERWTPVMRETPASALEERNPSQFASFTLMPYSNRIRDAAFEFTGQSYTLRPNTSAGTAQHGDVRARPWQVEREQRTELALTLDSRDFADFNYPFPIRARVEYLLEGDAFDTVLHLENAGERPMPAGFGIHPYFRRDLGGHENAWLQFRASGVYHTGPDLMPTEGMQPLPAELDFTAPRAIGDQNLDHVFGNWNGRAELSWPDAGLRLEFDCEPVFSHFVAFTAPDGTLALEPVSHATDAFNLEARGVHGTGMRVLEPGESMQGRIRLAVRRG</sequence>
<keyword evidence="2" id="KW-1185">Reference proteome</keyword>
<dbReference type="InterPro" id="IPR011013">
    <property type="entry name" value="Gal_mutarotase_sf_dom"/>
</dbReference>
<reference evidence="1 2" key="1">
    <citation type="submission" date="2020-08" db="EMBL/GenBank/DDBJ databases">
        <title>Genomic Encyclopedia of Type Strains, Phase IV (KMG-IV): sequencing the most valuable type-strain genomes for metagenomic binning, comparative biology and taxonomic classification.</title>
        <authorList>
            <person name="Goeker M."/>
        </authorList>
    </citation>
    <scope>NUCLEOTIDE SEQUENCE [LARGE SCALE GENOMIC DNA]</scope>
    <source>
        <strain evidence="1 2">DSM 21458</strain>
    </source>
</reference>
<evidence type="ECO:0000313" key="1">
    <source>
        <dbReference type="EMBL" id="MBB6097598.1"/>
    </source>
</evidence>
<dbReference type="SUPFAM" id="SSF74650">
    <property type="entry name" value="Galactose mutarotase-like"/>
    <property type="match status" value="1"/>
</dbReference>
<keyword evidence="1" id="KW-0413">Isomerase</keyword>
<dbReference type="PANTHER" id="PTHR10091">
    <property type="entry name" value="ALDOSE-1-EPIMERASE"/>
    <property type="match status" value="1"/>
</dbReference>
<dbReference type="Gene3D" id="2.70.98.10">
    <property type="match status" value="1"/>
</dbReference>